<accession>A0A1I5EGF2</accession>
<dbReference type="AlphaFoldDB" id="A0A1I5EGF2"/>
<evidence type="ECO:0000313" key="12">
    <source>
        <dbReference type="Proteomes" id="UP000198806"/>
    </source>
</evidence>
<dbReference type="STRING" id="1527.SAMN04489757_10948"/>
<keyword evidence="12" id="KW-1185">Reference proteome</keyword>
<feature type="transmembrane region" description="Helical" evidence="9">
    <location>
        <begin position="228"/>
        <end position="248"/>
    </location>
</feature>
<feature type="transmembrane region" description="Helical" evidence="9">
    <location>
        <begin position="105"/>
        <end position="131"/>
    </location>
</feature>
<dbReference type="GO" id="GO:0043190">
    <property type="term" value="C:ATP-binding cassette (ABC) transporter complex"/>
    <property type="evidence" value="ECO:0007669"/>
    <property type="project" value="InterPro"/>
</dbReference>
<dbReference type="RefSeq" id="WP_091685599.1">
    <property type="nucleotide sequence ID" value="NZ_BAABFM010000073.1"/>
</dbReference>
<evidence type="ECO:0000256" key="9">
    <source>
        <dbReference type="RuleBase" id="RU361157"/>
    </source>
</evidence>
<evidence type="ECO:0000256" key="7">
    <source>
        <dbReference type="ARBA" id="ARBA00022989"/>
    </source>
</evidence>
<evidence type="ECO:0000256" key="6">
    <source>
        <dbReference type="ARBA" id="ARBA00022692"/>
    </source>
</evidence>
<keyword evidence="4 9" id="KW-1003">Cell membrane</keyword>
<name>A0A1I5EGF2_9FIRM</name>
<comment type="subcellular location">
    <subcellularLocation>
        <location evidence="1">Cell inner membrane</location>
        <topology evidence="1">Multi-pass membrane protein</topology>
    </subcellularLocation>
    <subcellularLocation>
        <location evidence="9">Cell membrane</location>
        <topology evidence="9">Multi-pass membrane protein</topology>
    </subcellularLocation>
</comment>
<dbReference type="EMBL" id="FOWD01000009">
    <property type="protein sequence ID" value="SFO10564.1"/>
    <property type="molecule type" value="Genomic_DNA"/>
</dbReference>
<feature type="domain" description="ABC transmembrane type-2" evidence="10">
    <location>
        <begin position="32"/>
        <end position="250"/>
    </location>
</feature>
<dbReference type="GO" id="GO:0140359">
    <property type="term" value="F:ABC-type transporter activity"/>
    <property type="evidence" value="ECO:0007669"/>
    <property type="project" value="InterPro"/>
</dbReference>
<evidence type="ECO:0000256" key="2">
    <source>
        <dbReference type="ARBA" id="ARBA00007783"/>
    </source>
</evidence>
<evidence type="ECO:0000313" key="11">
    <source>
        <dbReference type="EMBL" id="SFO10564.1"/>
    </source>
</evidence>
<evidence type="ECO:0000256" key="4">
    <source>
        <dbReference type="ARBA" id="ARBA00022475"/>
    </source>
</evidence>
<dbReference type="GO" id="GO:0015920">
    <property type="term" value="P:lipopolysaccharide transport"/>
    <property type="evidence" value="ECO:0007669"/>
    <property type="project" value="TreeGrafter"/>
</dbReference>
<feature type="transmembrane region" description="Helical" evidence="9">
    <location>
        <begin position="172"/>
        <end position="189"/>
    </location>
</feature>
<evidence type="ECO:0000256" key="8">
    <source>
        <dbReference type="ARBA" id="ARBA00023136"/>
    </source>
</evidence>
<proteinExistence type="inferred from homology"/>
<dbReference type="Proteomes" id="UP000198806">
    <property type="component" value="Unassembled WGS sequence"/>
</dbReference>
<organism evidence="11 12">
    <name type="scientific">Anaerocolumna aminovalerica</name>
    <dbReference type="NCBI Taxonomy" id="1527"/>
    <lineage>
        <taxon>Bacteria</taxon>
        <taxon>Bacillati</taxon>
        <taxon>Bacillota</taxon>
        <taxon>Clostridia</taxon>
        <taxon>Lachnospirales</taxon>
        <taxon>Lachnospiraceae</taxon>
        <taxon>Anaerocolumna</taxon>
    </lineage>
</organism>
<comment type="similarity">
    <text evidence="2 9">Belongs to the ABC-2 integral membrane protein family.</text>
</comment>
<evidence type="ECO:0000256" key="1">
    <source>
        <dbReference type="ARBA" id="ARBA00004429"/>
    </source>
</evidence>
<dbReference type="Pfam" id="PF01061">
    <property type="entry name" value="ABC2_membrane"/>
    <property type="match status" value="1"/>
</dbReference>
<keyword evidence="5" id="KW-0997">Cell inner membrane</keyword>
<evidence type="ECO:0000256" key="3">
    <source>
        <dbReference type="ARBA" id="ARBA00022448"/>
    </source>
</evidence>
<dbReference type="InterPro" id="IPR013525">
    <property type="entry name" value="ABC2_TM"/>
</dbReference>
<dbReference type="PANTHER" id="PTHR30413">
    <property type="entry name" value="INNER MEMBRANE TRANSPORT PERMEASE"/>
    <property type="match status" value="1"/>
</dbReference>
<evidence type="ECO:0000256" key="5">
    <source>
        <dbReference type="ARBA" id="ARBA00022519"/>
    </source>
</evidence>
<keyword evidence="8 9" id="KW-0472">Membrane</keyword>
<sequence>MKKYIQNFVKYRFLLGELVKKGISLKYRRSYLGILWTLIEPLLTMIVLTVVFGTLFGNNDRTFPVYILSGRLLYSFFSISTKIAMKSIRTHSSMIKKVYVPKYMYPLSSVLTEYIIFLISLIVLVAVAAVLKVKPTIYLFGAIVPLVIIAVMAYGLGLILATLAVFFRDLEYIWSVALMLIMYTSAIFYKPAKIINGGYGWLLDINPLYSVVSNFRNSIFGAPLDQRALLISIAYSTVFLVVGTIMFAKKQDVFILYV</sequence>
<dbReference type="InterPro" id="IPR047817">
    <property type="entry name" value="ABC2_TM_bact-type"/>
</dbReference>
<feature type="transmembrane region" description="Helical" evidence="9">
    <location>
        <begin position="137"/>
        <end position="165"/>
    </location>
</feature>
<dbReference type="PRINTS" id="PR00164">
    <property type="entry name" value="ABC2TRNSPORT"/>
</dbReference>
<feature type="transmembrane region" description="Helical" evidence="9">
    <location>
        <begin position="63"/>
        <end position="84"/>
    </location>
</feature>
<feature type="transmembrane region" description="Helical" evidence="9">
    <location>
        <begin position="31"/>
        <end position="57"/>
    </location>
</feature>
<keyword evidence="3 9" id="KW-0813">Transport</keyword>
<dbReference type="PANTHER" id="PTHR30413:SF8">
    <property type="entry name" value="TRANSPORT PERMEASE PROTEIN"/>
    <property type="match status" value="1"/>
</dbReference>
<dbReference type="InterPro" id="IPR000412">
    <property type="entry name" value="ABC_2_transport"/>
</dbReference>
<evidence type="ECO:0000259" key="10">
    <source>
        <dbReference type="PROSITE" id="PS51012"/>
    </source>
</evidence>
<reference evidence="11 12" key="1">
    <citation type="submission" date="2016-10" db="EMBL/GenBank/DDBJ databases">
        <authorList>
            <person name="de Groot N.N."/>
        </authorList>
    </citation>
    <scope>NUCLEOTIDE SEQUENCE [LARGE SCALE GENOMIC DNA]</scope>
    <source>
        <strain evidence="11 12">DSM 1283</strain>
    </source>
</reference>
<gene>
    <name evidence="11" type="ORF">SAMN04489757_10948</name>
</gene>
<keyword evidence="6 9" id="KW-0812">Transmembrane</keyword>
<keyword evidence="7 9" id="KW-1133">Transmembrane helix</keyword>
<protein>
    <recommendedName>
        <fullName evidence="9">Transport permease protein</fullName>
    </recommendedName>
</protein>
<dbReference type="PROSITE" id="PS51012">
    <property type="entry name" value="ABC_TM2"/>
    <property type="match status" value="1"/>
</dbReference>
<dbReference type="OrthoDB" id="9786910at2"/>